<dbReference type="EMBL" id="CP002985">
    <property type="protein sequence ID" value="AEM46637.1"/>
    <property type="molecule type" value="Genomic_DNA"/>
</dbReference>
<evidence type="ECO:0000313" key="2">
    <source>
        <dbReference type="Proteomes" id="UP000009220"/>
    </source>
</evidence>
<proteinExistence type="predicted"/>
<protein>
    <recommendedName>
        <fullName evidence="3">DUF1376 domain-containing protein</fullName>
    </recommendedName>
</protein>
<dbReference type="KEGG" id="afi:Acife_0417"/>
<dbReference type="STRING" id="743299.Acife_0417"/>
<evidence type="ECO:0008006" key="3">
    <source>
        <dbReference type="Google" id="ProtNLM"/>
    </source>
</evidence>
<sequence length="97" mass="10972">MDCGSKPRGLAISVPEYMAETSDFRPGEHAALFLLLLYAQKHGLVPDDDAVLARIGDMNMADWLLARSRLELFFEQGGGYWKPASLDWIRRTRDDES</sequence>
<organism evidence="1 2">
    <name type="scientific">Acidithiobacillus ferrivorans SS3</name>
    <dbReference type="NCBI Taxonomy" id="743299"/>
    <lineage>
        <taxon>Bacteria</taxon>
        <taxon>Pseudomonadati</taxon>
        <taxon>Pseudomonadota</taxon>
        <taxon>Acidithiobacillia</taxon>
        <taxon>Acidithiobacillales</taxon>
        <taxon>Acidithiobacillaceae</taxon>
        <taxon>Acidithiobacillus</taxon>
    </lineage>
</organism>
<reference evidence="1 2" key="1">
    <citation type="journal article" date="2011" name="J. Bacteriol.">
        <title>Draft genome of the psychrotolerant acidophile Acidithiobacillus ferrivorans SS3.</title>
        <authorList>
            <person name="Liljeqvist M."/>
            <person name="Valdes J."/>
            <person name="Holmes D.S."/>
            <person name="Dopson M."/>
        </authorList>
    </citation>
    <scope>NUCLEOTIDE SEQUENCE [LARGE SCALE GENOMIC DNA]</scope>
    <source>
        <strain evidence="1 2">SS3</strain>
    </source>
</reference>
<dbReference type="HOGENOM" id="CLU_2340437_0_0_6"/>
<dbReference type="Proteomes" id="UP000009220">
    <property type="component" value="Chromosome"/>
</dbReference>
<dbReference type="AlphaFoldDB" id="G0JST0"/>
<gene>
    <name evidence="1" type="ORF">Acife_0417</name>
</gene>
<name>G0JST0_9PROT</name>
<evidence type="ECO:0000313" key="1">
    <source>
        <dbReference type="EMBL" id="AEM46637.1"/>
    </source>
</evidence>
<accession>G0JST0</accession>
<dbReference type="RefSeq" id="WP_014027908.1">
    <property type="nucleotide sequence ID" value="NC_015942.1"/>
</dbReference>